<dbReference type="KEGG" id="mrr:Moror_15090"/>
<dbReference type="Proteomes" id="UP000017559">
    <property type="component" value="Unassembled WGS sequence"/>
</dbReference>
<dbReference type="Pfam" id="PF01400">
    <property type="entry name" value="Astacin"/>
    <property type="match status" value="1"/>
</dbReference>
<evidence type="ECO:0000259" key="1">
    <source>
        <dbReference type="SMART" id="SM00235"/>
    </source>
</evidence>
<dbReference type="GO" id="GO:0006508">
    <property type="term" value="P:proteolysis"/>
    <property type="evidence" value="ECO:0007669"/>
    <property type="project" value="InterPro"/>
</dbReference>
<dbReference type="Gene3D" id="3.40.390.10">
    <property type="entry name" value="Collagenase (Catalytic Domain)"/>
    <property type="match status" value="1"/>
</dbReference>
<protein>
    <submittedName>
        <fullName evidence="2">Peptidase m12a astacin</fullName>
    </submittedName>
</protein>
<keyword evidence="3" id="KW-1185">Reference proteome</keyword>
<dbReference type="AlphaFoldDB" id="V2WRU7"/>
<dbReference type="OrthoDB" id="5945790at2759"/>
<dbReference type="SUPFAM" id="SSF55486">
    <property type="entry name" value="Metalloproteases ('zincins'), catalytic domain"/>
    <property type="match status" value="1"/>
</dbReference>
<evidence type="ECO:0000313" key="3">
    <source>
        <dbReference type="Proteomes" id="UP000017559"/>
    </source>
</evidence>
<gene>
    <name evidence="2" type="ORF">Moror_15090</name>
</gene>
<dbReference type="InterPro" id="IPR006026">
    <property type="entry name" value="Peptidase_Metallo"/>
</dbReference>
<reference evidence="2 3" key="1">
    <citation type="journal article" date="2014" name="BMC Genomics">
        <title>Genome and secretome analysis of the hemibiotrophic fungal pathogen, Moniliophthora roreri, which causes frosty pod rot disease of cacao: mechanisms of the biotrophic and necrotrophic phases.</title>
        <authorList>
            <person name="Meinhardt L.W."/>
            <person name="Costa G.G.L."/>
            <person name="Thomazella D.P.T."/>
            <person name="Teixeira P.J.P.L."/>
            <person name="Carazzolle M.F."/>
            <person name="Schuster S.C."/>
            <person name="Carlson J.E."/>
            <person name="Guiltinan M.J."/>
            <person name="Mieczkowski P."/>
            <person name="Farmer A."/>
            <person name="Ramaraj T."/>
            <person name="Crozier J."/>
            <person name="Davis R.E."/>
            <person name="Shao J."/>
            <person name="Melnick R.L."/>
            <person name="Pereira G.A.G."/>
            <person name="Bailey B.A."/>
        </authorList>
    </citation>
    <scope>NUCLEOTIDE SEQUENCE [LARGE SCALE GENOMIC DNA]</scope>
    <source>
        <strain evidence="2 3">MCA 2997</strain>
    </source>
</reference>
<dbReference type="GO" id="GO:0008270">
    <property type="term" value="F:zinc ion binding"/>
    <property type="evidence" value="ECO:0007669"/>
    <property type="project" value="InterPro"/>
</dbReference>
<proteinExistence type="predicted"/>
<dbReference type="SMART" id="SM00235">
    <property type="entry name" value="ZnMc"/>
    <property type="match status" value="1"/>
</dbReference>
<dbReference type="STRING" id="1381753.V2WRU7"/>
<dbReference type="EMBL" id="AWSO01001603">
    <property type="protein sequence ID" value="ESK83246.1"/>
    <property type="molecule type" value="Genomic_DNA"/>
</dbReference>
<comment type="caution">
    <text evidence="2">The sequence shown here is derived from an EMBL/GenBank/DDBJ whole genome shotgun (WGS) entry which is preliminary data.</text>
</comment>
<organism evidence="2 3">
    <name type="scientific">Moniliophthora roreri (strain MCA 2997)</name>
    <name type="common">Cocoa frosty pod rot fungus</name>
    <name type="synonym">Crinipellis roreri</name>
    <dbReference type="NCBI Taxonomy" id="1381753"/>
    <lineage>
        <taxon>Eukaryota</taxon>
        <taxon>Fungi</taxon>
        <taxon>Dikarya</taxon>
        <taxon>Basidiomycota</taxon>
        <taxon>Agaricomycotina</taxon>
        <taxon>Agaricomycetes</taxon>
        <taxon>Agaricomycetidae</taxon>
        <taxon>Agaricales</taxon>
        <taxon>Marasmiineae</taxon>
        <taxon>Marasmiaceae</taxon>
        <taxon>Moniliophthora</taxon>
    </lineage>
</organism>
<dbReference type="InterPro" id="IPR001506">
    <property type="entry name" value="Peptidase_M12A"/>
</dbReference>
<dbReference type="HOGENOM" id="CLU_700368_0_0_1"/>
<accession>V2WRU7</accession>
<dbReference type="InterPro" id="IPR024079">
    <property type="entry name" value="MetalloPept_cat_dom_sf"/>
</dbReference>
<name>V2WRU7_MONRO</name>
<evidence type="ECO:0000313" key="2">
    <source>
        <dbReference type="EMBL" id="ESK83246.1"/>
    </source>
</evidence>
<sequence>MPAEICDPFIIDDVSDSGESGGQHAVLDNKLWNIEVGKASTLAYWFIGGTRNQRRAVESGMTTWEKYANVQFVGSASSQDSVIRIGFKAGEGTCSAVGTDALGIDTKKTTMNFSNLADDLPASAEDFANILHELGHALGMVHEHQSPARGGHVRLKEVAIYAYYKVLYGWEEKITKKNVIDPYNLSQVSNMSAFDIYSIMMYFIPANLNERNVRIPENLNLSDMDKAFITLSYPRKPPAIAKPPMPDDMPVEGALRVAGVTGKWYDSIMDAVEREDYPNARAQFQEWNRMAIYQKLINGTFLNAAQSTSGAQSGIPFAISNIVENPLFRSVVKNIVNQVLVQRGIPTVTPILGSGEKDVLDTIGVIITNPVFAKTVQEINAKLTGPKDQSTSAS</sequence>
<feature type="domain" description="Peptidase metallopeptidase" evidence="1">
    <location>
        <begin position="28"/>
        <end position="187"/>
    </location>
</feature>
<dbReference type="GO" id="GO:0004222">
    <property type="term" value="F:metalloendopeptidase activity"/>
    <property type="evidence" value="ECO:0007669"/>
    <property type="project" value="InterPro"/>
</dbReference>